<sequence>MDLTVQIDKLDGAENWSKWKWQMKMHFEQYNLTSIIDGTKICPVAVNGDVSADEHVRWLNGGVITLRQPRLLQQYSRRIIAWQNIEILVTVGPEFKEFSNVWESLDSDKRTTKNLVEKLCTIEQRVKSKAAVDYGAFVARVPGFKQKPVKMGKDFLKVLLYVINLVISSKRTVLWFEYTSL</sequence>
<keyword evidence="2" id="KW-1185">Reference proteome</keyword>
<reference evidence="1" key="1">
    <citation type="journal article" date="2020" name="bioRxiv">
        <title>Chromosome-level reference genome of the European wasp spider Argiope bruennichi: a resource for studies on range expansion and evolutionary adaptation.</title>
        <authorList>
            <person name="Sheffer M.M."/>
            <person name="Hoppe A."/>
            <person name="Krehenwinkel H."/>
            <person name="Uhl G."/>
            <person name="Kuss A.W."/>
            <person name="Jensen L."/>
            <person name="Jensen C."/>
            <person name="Gillespie R.G."/>
            <person name="Hoff K.J."/>
            <person name="Prost S."/>
        </authorList>
    </citation>
    <scope>NUCLEOTIDE SEQUENCE</scope>
</reference>
<reference evidence="1" key="2">
    <citation type="submission" date="2020-06" db="EMBL/GenBank/DDBJ databases">
        <authorList>
            <person name="Sheffer M."/>
        </authorList>
    </citation>
    <scope>NUCLEOTIDE SEQUENCE</scope>
</reference>
<comment type="caution">
    <text evidence="1">The sequence shown here is derived from an EMBL/GenBank/DDBJ whole genome shotgun (WGS) entry which is preliminary data.</text>
</comment>
<dbReference type="EMBL" id="JABXBU010000012">
    <property type="protein sequence ID" value="KAF8789501.1"/>
    <property type="molecule type" value="Genomic_DNA"/>
</dbReference>
<gene>
    <name evidence="1" type="ORF">HNY73_007434</name>
</gene>
<accession>A0A8T0FEV5</accession>
<dbReference type="AlphaFoldDB" id="A0A8T0FEV5"/>
<evidence type="ECO:0000313" key="1">
    <source>
        <dbReference type="EMBL" id="KAF8789501.1"/>
    </source>
</evidence>
<protein>
    <submittedName>
        <fullName evidence="1">Uncharacterized protein</fullName>
    </submittedName>
</protein>
<name>A0A8T0FEV5_ARGBR</name>
<dbReference type="Proteomes" id="UP000807504">
    <property type="component" value="Unassembled WGS sequence"/>
</dbReference>
<proteinExistence type="predicted"/>
<organism evidence="1 2">
    <name type="scientific">Argiope bruennichi</name>
    <name type="common">Wasp spider</name>
    <name type="synonym">Aranea bruennichi</name>
    <dbReference type="NCBI Taxonomy" id="94029"/>
    <lineage>
        <taxon>Eukaryota</taxon>
        <taxon>Metazoa</taxon>
        <taxon>Ecdysozoa</taxon>
        <taxon>Arthropoda</taxon>
        <taxon>Chelicerata</taxon>
        <taxon>Arachnida</taxon>
        <taxon>Araneae</taxon>
        <taxon>Araneomorphae</taxon>
        <taxon>Entelegynae</taxon>
        <taxon>Araneoidea</taxon>
        <taxon>Araneidae</taxon>
        <taxon>Argiope</taxon>
    </lineage>
</organism>
<evidence type="ECO:0000313" key="2">
    <source>
        <dbReference type="Proteomes" id="UP000807504"/>
    </source>
</evidence>